<sequence length="511" mass="58186">MAGNGEKFLKFIWKVENFSYCWNEKDDFLKSPTFYLDIFEGSAWCLKLYPRGKTSYEKFLGVNLERLSSSKGPLGITIDFKVTLLRANGATEYVREMEDRCFRKGREFGFDNLIAREVILGAKKSTLLPEDTLTLQCCIFPKNTELKNYTEVIAKTHIEVECYRHQWKAIDYTSDPCILLNWEAGGEARLFQLSVSRESNNQTTLIGVFSDAVGLTALHLKIGILDSKNSVVKYLVYKFLDIDSASEVHLSFPLITVPELLKNESLYLPNGKLNLDCEFILSYGLQHSRIERIAHDATFMSAAVDETTSTSEIDSPSKKFLYCTENIPSSIKNDYQNLYQEGTLSDFTITVGDESLRVHKAVLCARSPVFKAMLTSNMKENAENVADISDLGEDTVRRMLTFMYTDMAGDLDWETAKKLYFAADKYGLITLKRICSEVLKQNLSVRNVSEVLALAYMHADDDLKKITVELVCQHETEVMYSTEWETFMTEEVHLAAEIMHGIILKKAENRL</sequence>
<dbReference type="SMART" id="SM00225">
    <property type="entry name" value="BTB"/>
    <property type="match status" value="1"/>
</dbReference>
<dbReference type="InterPro" id="IPR008974">
    <property type="entry name" value="TRAF-like"/>
</dbReference>
<dbReference type="PROSITE" id="PS50144">
    <property type="entry name" value="MATH"/>
    <property type="match status" value="1"/>
</dbReference>
<protein>
    <submittedName>
        <fullName evidence="3">Speckle-type POZ protein B</fullName>
    </submittedName>
</protein>
<dbReference type="GO" id="GO:0030163">
    <property type="term" value="P:protein catabolic process"/>
    <property type="evidence" value="ECO:0007669"/>
    <property type="project" value="UniProtKB-ARBA"/>
</dbReference>
<dbReference type="InterPro" id="IPR002083">
    <property type="entry name" value="MATH/TRAF_dom"/>
</dbReference>
<dbReference type="Gene3D" id="3.30.710.10">
    <property type="entry name" value="Potassium Channel Kv1.1, Chain A"/>
    <property type="match status" value="1"/>
</dbReference>
<evidence type="ECO:0000313" key="3">
    <source>
        <dbReference type="EMBL" id="GBO13222.1"/>
    </source>
</evidence>
<accession>A0A4Y2ULW9</accession>
<dbReference type="SMART" id="SM00061">
    <property type="entry name" value="MATH"/>
    <property type="match status" value="1"/>
</dbReference>
<dbReference type="Pfam" id="PF00651">
    <property type="entry name" value="BTB"/>
    <property type="match status" value="1"/>
</dbReference>
<dbReference type="InterPro" id="IPR011333">
    <property type="entry name" value="SKP1/BTB/POZ_sf"/>
</dbReference>
<dbReference type="InterPro" id="IPR000210">
    <property type="entry name" value="BTB/POZ_dom"/>
</dbReference>
<reference evidence="3 4" key="1">
    <citation type="journal article" date="2019" name="Sci. Rep.">
        <title>Orb-weaving spider Araneus ventricosus genome elucidates the spidroin gene catalogue.</title>
        <authorList>
            <person name="Kono N."/>
            <person name="Nakamura H."/>
            <person name="Ohtoshi R."/>
            <person name="Moran D.A.P."/>
            <person name="Shinohara A."/>
            <person name="Yoshida Y."/>
            <person name="Fujiwara M."/>
            <person name="Mori M."/>
            <person name="Tomita M."/>
            <person name="Arakawa K."/>
        </authorList>
    </citation>
    <scope>NUCLEOTIDE SEQUENCE [LARGE SCALE GENOMIC DNA]</scope>
</reference>
<dbReference type="Gene3D" id="1.25.40.420">
    <property type="match status" value="1"/>
</dbReference>
<dbReference type="Pfam" id="PF22486">
    <property type="entry name" value="MATH_2"/>
    <property type="match status" value="1"/>
</dbReference>
<dbReference type="SUPFAM" id="SSF49599">
    <property type="entry name" value="TRAF domain-like"/>
    <property type="match status" value="1"/>
</dbReference>
<gene>
    <name evidence="3" type="primary">spop-b_44</name>
    <name evidence="3" type="ORF">AVEN_86998_1</name>
</gene>
<dbReference type="Gene3D" id="2.60.210.10">
    <property type="entry name" value="Apoptosis, Tumor Necrosis Factor Receptor Associated Protein 2, Chain A"/>
    <property type="match status" value="1"/>
</dbReference>
<feature type="domain" description="MATH" evidence="2">
    <location>
        <begin position="8"/>
        <end position="139"/>
    </location>
</feature>
<dbReference type="OrthoDB" id="2359033at2759"/>
<name>A0A4Y2ULW9_ARAVE</name>
<dbReference type="SUPFAM" id="SSF54695">
    <property type="entry name" value="POZ domain"/>
    <property type="match status" value="1"/>
</dbReference>
<dbReference type="Proteomes" id="UP000499080">
    <property type="component" value="Unassembled WGS sequence"/>
</dbReference>
<feature type="domain" description="BTB" evidence="1">
    <location>
        <begin position="345"/>
        <end position="406"/>
    </location>
</feature>
<comment type="caution">
    <text evidence="3">The sequence shown here is derived from an EMBL/GenBank/DDBJ whole genome shotgun (WGS) entry which is preliminary data.</text>
</comment>
<keyword evidence="4" id="KW-1185">Reference proteome</keyword>
<dbReference type="EMBL" id="BGPR01037577">
    <property type="protein sequence ID" value="GBO13222.1"/>
    <property type="molecule type" value="Genomic_DNA"/>
</dbReference>
<evidence type="ECO:0000259" key="1">
    <source>
        <dbReference type="PROSITE" id="PS50097"/>
    </source>
</evidence>
<evidence type="ECO:0000313" key="4">
    <source>
        <dbReference type="Proteomes" id="UP000499080"/>
    </source>
</evidence>
<proteinExistence type="predicted"/>
<evidence type="ECO:0000259" key="2">
    <source>
        <dbReference type="PROSITE" id="PS50144"/>
    </source>
</evidence>
<dbReference type="AlphaFoldDB" id="A0A4Y2ULW9"/>
<organism evidence="3 4">
    <name type="scientific">Araneus ventricosus</name>
    <name type="common">Orbweaver spider</name>
    <name type="synonym">Epeira ventricosa</name>
    <dbReference type="NCBI Taxonomy" id="182803"/>
    <lineage>
        <taxon>Eukaryota</taxon>
        <taxon>Metazoa</taxon>
        <taxon>Ecdysozoa</taxon>
        <taxon>Arthropoda</taxon>
        <taxon>Chelicerata</taxon>
        <taxon>Arachnida</taxon>
        <taxon>Araneae</taxon>
        <taxon>Araneomorphae</taxon>
        <taxon>Entelegynae</taxon>
        <taxon>Araneoidea</taxon>
        <taxon>Araneidae</taxon>
        <taxon>Araneus</taxon>
    </lineage>
</organism>
<dbReference type="PANTHER" id="PTHR24413">
    <property type="entry name" value="SPECKLE-TYPE POZ PROTEIN"/>
    <property type="match status" value="1"/>
</dbReference>
<dbReference type="PROSITE" id="PS50097">
    <property type="entry name" value="BTB"/>
    <property type="match status" value="1"/>
</dbReference>